<dbReference type="GO" id="GO:0046872">
    <property type="term" value="F:metal ion binding"/>
    <property type="evidence" value="ECO:0007669"/>
    <property type="project" value="UniProtKB-KW"/>
</dbReference>
<dbReference type="Pfam" id="PF00884">
    <property type="entry name" value="Sulfatase"/>
    <property type="match status" value="1"/>
</dbReference>
<protein>
    <recommendedName>
        <fullName evidence="7">Sulfatase N-terminal domain-containing protein</fullName>
    </recommendedName>
</protein>
<dbReference type="InterPro" id="IPR017850">
    <property type="entry name" value="Alkaline_phosphatase_core_sf"/>
</dbReference>
<proteinExistence type="inferred from homology"/>
<evidence type="ECO:0000256" key="6">
    <source>
        <dbReference type="ARBA" id="ARBA00022837"/>
    </source>
</evidence>
<keyword evidence="9" id="KW-1185">Reference proteome</keyword>
<accession>A0A178IEW7</accession>
<dbReference type="OrthoDB" id="246867at2"/>
<dbReference type="PROSITE" id="PS00523">
    <property type="entry name" value="SULFATASE_1"/>
    <property type="match status" value="1"/>
</dbReference>
<dbReference type="InterPro" id="IPR050738">
    <property type="entry name" value="Sulfatase"/>
</dbReference>
<evidence type="ECO:0000256" key="2">
    <source>
        <dbReference type="ARBA" id="ARBA00008779"/>
    </source>
</evidence>
<sequence length="468" mass="50919">MKTHNINPFEMLAFGALTTAPGAVAAQADGGIPPNIVIIVADDMGWNQVGYHGGAWYETPNIDRIAREGTAFTQAYAAAPVCSPSRAALMTGKAPARLHLTDFIPGTAWEGRALVTPKMEQGLPLAEKTIAERLRERGYINGLFGKWHLAPDYDYTPGRPMDPESQGFDVVFHVRKPSPKKLDEPDAHNVGAITGHAVDFIQANRDRPFFCYIAHNVVHTPLVEESLLTAKYANKPGAGRAENNAVMAAMIERMDAGIGRILDTLDRLDLSRRTLVVFISDNGNLEQLQSQHPFRGGKASLWQGGLRVPMCARWPGKVRAGMLSDAPTITQDVFFTVLDAAGCDTSDLPPDGVSLLAHLSTGAALPSRALYWHYPHYHQAGGFQPGSAIREGNHMLIEWHEGALLGVGPAASLFDISADPGQQNDLAAQKPELVVRLRAKLAQWRRDVSAQEMLPREGGEWRLVPSGK</sequence>
<dbReference type="PANTHER" id="PTHR42693">
    <property type="entry name" value="ARYLSULFATASE FAMILY MEMBER"/>
    <property type="match status" value="1"/>
</dbReference>
<feature type="domain" description="Sulfatase N-terminal" evidence="7">
    <location>
        <begin position="34"/>
        <end position="342"/>
    </location>
</feature>
<dbReference type="PANTHER" id="PTHR42693:SF42">
    <property type="entry name" value="ARYLSULFATASE G"/>
    <property type="match status" value="1"/>
</dbReference>
<comment type="caution">
    <text evidence="8">The sequence shown here is derived from an EMBL/GenBank/DDBJ whole genome shotgun (WGS) entry which is preliminary data.</text>
</comment>
<keyword evidence="4" id="KW-0732">Signal</keyword>
<evidence type="ECO:0000256" key="5">
    <source>
        <dbReference type="ARBA" id="ARBA00022801"/>
    </source>
</evidence>
<gene>
    <name evidence="8" type="ORF">AW736_18515</name>
</gene>
<evidence type="ECO:0000313" key="8">
    <source>
        <dbReference type="EMBL" id="OAM88171.1"/>
    </source>
</evidence>
<reference evidence="8 9" key="1">
    <citation type="submission" date="2016-01" db="EMBL/GenBank/DDBJ databases">
        <title>High potential of lignocellulose degradation of a new Verrucomicrobia species.</title>
        <authorList>
            <person name="Wang Y."/>
            <person name="Shi Y."/>
            <person name="Qiu Z."/>
            <person name="Liu S."/>
            <person name="Yang H."/>
        </authorList>
    </citation>
    <scope>NUCLEOTIDE SEQUENCE [LARGE SCALE GENOMIC DNA]</scope>
    <source>
        <strain evidence="8 9">TSB47</strain>
    </source>
</reference>
<keyword evidence="5" id="KW-0378">Hydrolase</keyword>
<keyword evidence="3" id="KW-0479">Metal-binding</keyword>
<dbReference type="EMBL" id="LRRQ01000143">
    <property type="protein sequence ID" value="OAM88171.1"/>
    <property type="molecule type" value="Genomic_DNA"/>
</dbReference>
<dbReference type="Gene3D" id="3.30.1120.10">
    <property type="match status" value="1"/>
</dbReference>
<dbReference type="InterPro" id="IPR000917">
    <property type="entry name" value="Sulfatase_N"/>
</dbReference>
<dbReference type="GO" id="GO:0004065">
    <property type="term" value="F:arylsulfatase activity"/>
    <property type="evidence" value="ECO:0007669"/>
    <property type="project" value="TreeGrafter"/>
</dbReference>
<organism evidence="8 9">
    <name type="scientific">Termitidicoccus mucosus</name>
    <dbReference type="NCBI Taxonomy" id="1184151"/>
    <lineage>
        <taxon>Bacteria</taxon>
        <taxon>Pseudomonadati</taxon>
        <taxon>Verrucomicrobiota</taxon>
        <taxon>Opitutia</taxon>
        <taxon>Opitutales</taxon>
        <taxon>Opitutaceae</taxon>
        <taxon>Termitidicoccus</taxon>
    </lineage>
</organism>
<dbReference type="STRING" id="1184151.AW736_18515"/>
<evidence type="ECO:0000256" key="1">
    <source>
        <dbReference type="ARBA" id="ARBA00001913"/>
    </source>
</evidence>
<dbReference type="InterPro" id="IPR024607">
    <property type="entry name" value="Sulfatase_CS"/>
</dbReference>
<comment type="cofactor">
    <cofactor evidence="1">
        <name>Ca(2+)</name>
        <dbReference type="ChEBI" id="CHEBI:29108"/>
    </cofactor>
</comment>
<evidence type="ECO:0000313" key="9">
    <source>
        <dbReference type="Proteomes" id="UP000078486"/>
    </source>
</evidence>
<dbReference type="SUPFAM" id="SSF53649">
    <property type="entry name" value="Alkaline phosphatase-like"/>
    <property type="match status" value="1"/>
</dbReference>
<dbReference type="Proteomes" id="UP000078486">
    <property type="component" value="Unassembled WGS sequence"/>
</dbReference>
<keyword evidence="6" id="KW-0106">Calcium</keyword>
<evidence type="ECO:0000256" key="4">
    <source>
        <dbReference type="ARBA" id="ARBA00022729"/>
    </source>
</evidence>
<name>A0A178IEW7_9BACT</name>
<dbReference type="AlphaFoldDB" id="A0A178IEW7"/>
<dbReference type="CDD" id="cd16144">
    <property type="entry name" value="ARS_like"/>
    <property type="match status" value="1"/>
</dbReference>
<evidence type="ECO:0000256" key="3">
    <source>
        <dbReference type="ARBA" id="ARBA00022723"/>
    </source>
</evidence>
<comment type="similarity">
    <text evidence="2">Belongs to the sulfatase family.</text>
</comment>
<dbReference type="Gene3D" id="3.40.720.10">
    <property type="entry name" value="Alkaline Phosphatase, subunit A"/>
    <property type="match status" value="1"/>
</dbReference>
<evidence type="ECO:0000259" key="7">
    <source>
        <dbReference type="Pfam" id="PF00884"/>
    </source>
</evidence>